<dbReference type="STRING" id="246786.GS18_0216340"/>
<reference evidence="1 2" key="1">
    <citation type="journal article" date="2005" name="Int. J. Syst. Evol. Microbiol.">
        <title>Bacillus cibi sp. nov., isolated from jeotgal, a traditional Korean fermented seafood.</title>
        <authorList>
            <person name="Yoon J.H."/>
            <person name="Lee C.H."/>
            <person name="Oh T.K."/>
        </authorList>
    </citation>
    <scope>NUCLEOTIDE SEQUENCE [LARGE SCALE GENOMIC DNA]</scope>
    <source>
        <strain evidence="1 2">DSM 16189</strain>
    </source>
</reference>
<name>A0A084GNR9_METID</name>
<dbReference type="InterPro" id="IPR025063">
    <property type="entry name" value="DUF4004"/>
</dbReference>
<gene>
    <name evidence="1" type="ORF">GS18_0216340</name>
</gene>
<keyword evidence="2" id="KW-1185">Reference proteome</keyword>
<sequence>MEQEVISKKELLDETGISYGQLYRWKRKNIIPEEWFIKKSSYTGQETFFPKEKILERVEAIKGMKDEYSLDELSAFFSPKPAEVTMKEDLLVKFLKPQTLRAFGDLFGGESYDFHSILFLSLAEDLRVKLNDDQCREMLGFLAGRYRETEHKTSELVGFQKNGVTIWVIISPPSEVIAEAEMLVRINLEDKVNQLKKRLSTI</sequence>
<protein>
    <recommendedName>
        <fullName evidence="3">DUF4004 domain-containing protein</fullName>
    </recommendedName>
</protein>
<dbReference type="AlphaFoldDB" id="A0A084GNR9"/>
<evidence type="ECO:0000313" key="2">
    <source>
        <dbReference type="Proteomes" id="UP000028549"/>
    </source>
</evidence>
<dbReference type="RefSeq" id="WP_029566544.1">
    <property type="nucleotide sequence ID" value="NZ_CP176757.1"/>
</dbReference>
<organism evidence="1 2">
    <name type="scientific">Metabacillus indicus</name>
    <name type="common">Bacillus indicus</name>
    <dbReference type="NCBI Taxonomy" id="246786"/>
    <lineage>
        <taxon>Bacteria</taxon>
        <taxon>Bacillati</taxon>
        <taxon>Bacillota</taxon>
        <taxon>Bacilli</taxon>
        <taxon>Bacillales</taxon>
        <taxon>Bacillaceae</taxon>
        <taxon>Metabacillus</taxon>
    </lineage>
</organism>
<accession>A0A084GNR9</accession>
<dbReference type="EMBL" id="JNVC02000013">
    <property type="protein sequence ID" value="KEZ48981.1"/>
    <property type="molecule type" value="Genomic_DNA"/>
</dbReference>
<dbReference type="Proteomes" id="UP000028549">
    <property type="component" value="Unassembled WGS sequence"/>
</dbReference>
<comment type="caution">
    <text evidence="1">The sequence shown here is derived from an EMBL/GenBank/DDBJ whole genome shotgun (WGS) entry which is preliminary data.</text>
</comment>
<evidence type="ECO:0008006" key="3">
    <source>
        <dbReference type="Google" id="ProtNLM"/>
    </source>
</evidence>
<dbReference type="Pfam" id="PF13171">
    <property type="entry name" value="DUF4004"/>
    <property type="match status" value="1"/>
</dbReference>
<proteinExistence type="predicted"/>
<dbReference type="OrthoDB" id="1648298at2"/>
<evidence type="ECO:0000313" key="1">
    <source>
        <dbReference type="EMBL" id="KEZ48981.1"/>
    </source>
</evidence>